<dbReference type="AlphaFoldDB" id="A0A2C9W4K7"/>
<name>A0A2C9W4K7_MANES</name>
<organism evidence="1">
    <name type="scientific">Manihot esculenta</name>
    <name type="common">Cassava</name>
    <name type="synonym">Jatropha manihot</name>
    <dbReference type="NCBI Taxonomy" id="3983"/>
    <lineage>
        <taxon>Eukaryota</taxon>
        <taxon>Viridiplantae</taxon>
        <taxon>Streptophyta</taxon>
        <taxon>Embryophyta</taxon>
        <taxon>Tracheophyta</taxon>
        <taxon>Spermatophyta</taxon>
        <taxon>Magnoliopsida</taxon>
        <taxon>eudicotyledons</taxon>
        <taxon>Gunneridae</taxon>
        <taxon>Pentapetalae</taxon>
        <taxon>rosids</taxon>
        <taxon>fabids</taxon>
        <taxon>Malpighiales</taxon>
        <taxon>Euphorbiaceae</taxon>
        <taxon>Crotonoideae</taxon>
        <taxon>Manihoteae</taxon>
        <taxon>Manihot</taxon>
    </lineage>
</organism>
<evidence type="ECO:0000313" key="1">
    <source>
        <dbReference type="EMBL" id="OAY53459.1"/>
    </source>
</evidence>
<accession>A0A2C9W4K7</accession>
<dbReference type="EMBL" id="CM004390">
    <property type="protein sequence ID" value="OAY53459.1"/>
    <property type="molecule type" value="Genomic_DNA"/>
</dbReference>
<protein>
    <submittedName>
        <fullName evidence="1">Uncharacterized protein</fullName>
    </submittedName>
</protein>
<proteinExistence type="predicted"/>
<reference evidence="1" key="1">
    <citation type="submission" date="2016-02" db="EMBL/GenBank/DDBJ databases">
        <title>WGS assembly of Manihot esculenta.</title>
        <authorList>
            <person name="Bredeson J.V."/>
            <person name="Prochnik S.E."/>
            <person name="Lyons J.B."/>
            <person name="Schmutz J."/>
            <person name="Grimwood J."/>
            <person name="Vrebalov J."/>
            <person name="Bart R.S."/>
            <person name="Amuge T."/>
            <person name="Ferguson M.E."/>
            <person name="Green R."/>
            <person name="Putnam N."/>
            <person name="Stites J."/>
            <person name="Rounsley S."/>
            <person name="Rokhsar D.S."/>
        </authorList>
    </citation>
    <scope>NUCLEOTIDE SEQUENCE [LARGE SCALE GENOMIC DNA]</scope>
    <source>
        <tissue evidence="1">Leaf</tissue>
    </source>
</reference>
<gene>
    <name evidence="1" type="ORF">MANES_04G164500</name>
</gene>
<sequence>MVSRIHGGISSRLIFFSTFRRLELLIFFFQIKTSYLVLGLDKVICKMKIDLSGVILMKNWIKHLNWIGSGGRRRDQFHTVTRSSNVSLCWLTNYKPLFGYRDGLIAGKEVVAHDGLTLVLRSRCLKDTIGVSLEALRGKPNENRCTYCTIARLAENS</sequence>